<dbReference type="EC" id="3.4.17.19" evidence="1"/>
<dbReference type="PROSITE" id="PS52034">
    <property type="entry name" value="PEPTIDASE_M32"/>
    <property type="match status" value="1"/>
</dbReference>
<sequence length="499" mass="56427">MASKTDNYQRLEQELAKITHMRNIGMIAHWDAATGLPKESVASRNEEIATFSAVIHEMSTSGKIGQLIDASQDEVDYLDEWQKSNLAFTKKSYDSQICISSDIQHEFSLASSASEFAWRQARANNDFKLLIPYLDRVFNAVRKIADLQSQKLKKSSMDVLIDSFDPGRTSSEISDVFNVLKAQLPALTEKIIQKQKGEKVIALSKPIDEASQRAIGLKIMETMGFNMDRGRLDKSVHPFCIGSNDDVRLTTRYDENNFISSLFGVIHETGHGLYQQNLPAKYRNQPVGGPLGMAFHESQSLIMEMQAGTCQQFTQFLAKLLKDDFAFSGPEYSEENLYKLVTRVKPSFIRVDADEVTYPLHIILRFEIEKTILEDNMKAAELPELWNSKMQQYLGIVPKTDSDGCMQDIHWPSGWLGYFPSYTNGAIIANMLMRAAKGKYSEIDSELNKGSFQSLNKYLNDNLRQYGSSKLSADLLKASTGHDSVQPNMFIDYLQDKYL</sequence>
<reference evidence="2 3" key="1">
    <citation type="submission" date="2023-03" db="EMBL/GenBank/DDBJ databases">
        <title>Host association and intracellularity evolved multiple times independently in the Rickettsiales.</title>
        <authorList>
            <person name="Castelli M."/>
            <person name="Nardi T."/>
            <person name="Gammuto L."/>
            <person name="Bellinzona G."/>
            <person name="Sabaneyeva E."/>
            <person name="Potekhin A."/>
            <person name="Serra V."/>
            <person name="Petroni G."/>
            <person name="Sassera D."/>
        </authorList>
    </citation>
    <scope>NUCLEOTIDE SEQUENCE [LARGE SCALE GENOMIC DNA]</scope>
    <source>
        <strain evidence="2 3">Sr 2-6</strain>
    </source>
</reference>
<comment type="caution">
    <text evidence="2">The sequence shown here is derived from an EMBL/GenBank/DDBJ whole genome shotgun (WGS) entry which is preliminary data.</text>
</comment>
<organism evidence="2 3">
    <name type="scientific">Candidatus Megaera venefica</name>
    <dbReference type="NCBI Taxonomy" id="2055910"/>
    <lineage>
        <taxon>Bacteria</taxon>
        <taxon>Pseudomonadati</taxon>
        <taxon>Pseudomonadota</taxon>
        <taxon>Alphaproteobacteria</taxon>
        <taxon>Rickettsiales</taxon>
        <taxon>Rickettsiaceae</taxon>
        <taxon>Candidatus Megaera</taxon>
    </lineage>
</organism>
<keyword evidence="1" id="KW-0645">Protease</keyword>
<dbReference type="PRINTS" id="PR00998">
    <property type="entry name" value="CRBOXYPTASET"/>
</dbReference>
<dbReference type="RefSeq" id="WP_322776635.1">
    <property type="nucleotide sequence ID" value="NZ_JARJFB010000041.1"/>
</dbReference>
<dbReference type="InterPro" id="IPR001333">
    <property type="entry name" value="Peptidase_M32_Taq"/>
</dbReference>
<keyword evidence="1 2" id="KW-0121">Carboxypeptidase</keyword>
<proteinExistence type="inferred from homology"/>
<gene>
    <name evidence="2" type="ORF">Megvenef_00702</name>
</gene>
<comment type="function">
    <text evidence="1">Broad specificity carboxypetidase that releases amino acids sequentially from the C-terminus, including neutral, aromatic, polar and basic residues.</text>
</comment>
<dbReference type="Proteomes" id="UP001291687">
    <property type="component" value="Unassembled WGS sequence"/>
</dbReference>
<accession>A0ABU5NC29</accession>
<dbReference type="PIRSF" id="PIRSF006615">
    <property type="entry name" value="Zn_crbxpep_Taq"/>
    <property type="match status" value="1"/>
</dbReference>
<keyword evidence="1" id="KW-0378">Hydrolase</keyword>
<keyword evidence="3" id="KW-1185">Reference proteome</keyword>
<dbReference type="PANTHER" id="PTHR34217:SF1">
    <property type="entry name" value="CARBOXYPEPTIDASE 1"/>
    <property type="match status" value="1"/>
</dbReference>
<keyword evidence="1" id="KW-0479">Metal-binding</keyword>
<dbReference type="GO" id="GO:0004180">
    <property type="term" value="F:carboxypeptidase activity"/>
    <property type="evidence" value="ECO:0007669"/>
    <property type="project" value="UniProtKB-KW"/>
</dbReference>
<dbReference type="CDD" id="cd06460">
    <property type="entry name" value="M32_Taq"/>
    <property type="match status" value="1"/>
</dbReference>
<name>A0ABU5NC29_9RICK</name>
<evidence type="ECO:0000256" key="1">
    <source>
        <dbReference type="PIRNR" id="PIRNR006615"/>
    </source>
</evidence>
<keyword evidence="1" id="KW-0482">Metalloprotease</keyword>
<dbReference type="Pfam" id="PF02074">
    <property type="entry name" value="Peptidase_M32"/>
    <property type="match status" value="1"/>
</dbReference>
<dbReference type="SUPFAM" id="SSF55486">
    <property type="entry name" value="Metalloproteases ('zincins'), catalytic domain"/>
    <property type="match status" value="1"/>
</dbReference>
<dbReference type="Gene3D" id="1.10.1370.30">
    <property type="match status" value="1"/>
</dbReference>
<dbReference type="EMBL" id="JARJFB010000041">
    <property type="protein sequence ID" value="MEA0970734.1"/>
    <property type="molecule type" value="Genomic_DNA"/>
</dbReference>
<evidence type="ECO:0000313" key="2">
    <source>
        <dbReference type="EMBL" id="MEA0970734.1"/>
    </source>
</evidence>
<evidence type="ECO:0000313" key="3">
    <source>
        <dbReference type="Proteomes" id="UP001291687"/>
    </source>
</evidence>
<protein>
    <recommendedName>
        <fullName evidence="1">Metal-dependent carboxypeptidase</fullName>
        <ecNumber evidence="1">3.4.17.19</ecNumber>
    </recommendedName>
</protein>
<comment type="catalytic activity">
    <reaction evidence="1">
        <text>Release of a C-terminal amino acid with broad specificity, except for -Pro.</text>
        <dbReference type="EC" id="3.4.17.19"/>
    </reaction>
</comment>
<dbReference type="PANTHER" id="PTHR34217">
    <property type="entry name" value="METAL-DEPENDENT CARBOXYPEPTIDASE"/>
    <property type="match status" value="1"/>
</dbReference>
<comment type="similarity">
    <text evidence="1">Belongs to the peptidase M32 family.</text>
</comment>